<dbReference type="Pfam" id="PF00034">
    <property type="entry name" value="Cytochrom_C"/>
    <property type="match status" value="1"/>
</dbReference>
<comment type="similarity">
    <text evidence="2 10">Belongs to the cytochrome c family.</text>
</comment>
<accession>A0A8H4RPI6</accession>
<dbReference type="InterPro" id="IPR009056">
    <property type="entry name" value="Cyt_c-like_dom"/>
</dbReference>
<evidence type="ECO:0000256" key="5">
    <source>
        <dbReference type="ARBA" id="ARBA00022660"/>
    </source>
</evidence>
<reference evidence="13 14" key="1">
    <citation type="submission" date="2020-03" db="EMBL/GenBank/DDBJ databases">
        <title>Draft Genome Sequence of Cudoniella acicularis.</title>
        <authorList>
            <person name="Buettner E."/>
            <person name="Kellner H."/>
        </authorList>
    </citation>
    <scope>NUCLEOTIDE SEQUENCE [LARGE SCALE GENOMIC DNA]</scope>
    <source>
        <strain evidence="13 14">DSM 108380</strain>
    </source>
</reference>
<dbReference type="GO" id="GO:0005758">
    <property type="term" value="C:mitochondrial intermembrane space"/>
    <property type="evidence" value="ECO:0007669"/>
    <property type="project" value="UniProtKB-SubCell"/>
</dbReference>
<keyword evidence="3 11" id="KW-0813">Transport</keyword>
<evidence type="ECO:0000256" key="9">
    <source>
        <dbReference type="PROSITE-ProRule" id="PRU00433"/>
    </source>
</evidence>
<dbReference type="GO" id="GO:0020037">
    <property type="term" value="F:heme binding"/>
    <property type="evidence" value="ECO:0007669"/>
    <property type="project" value="InterPro"/>
</dbReference>
<dbReference type="PANTHER" id="PTHR11961">
    <property type="entry name" value="CYTOCHROME C"/>
    <property type="match status" value="1"/>
</dbReference>
<comment type="caution">
    <text evidence="13">The sequence shown here is derived from an EMBL/GenBank/DDBJ whole genome shotgun (WGS) entry which is preliminary data.</text>
</comment>
<evidence type="ECO:0000259" key="12">
    <source>
        <dbReference type="PROSITE" id="PS51007"/>
    </source>
</evidence>
<evidence type="ECO:0000256" key="3">
    <source>
        <dbReference type="ARBA" id="ARBA00022448"/>
    </source>
</evidence>
<proteinExistence type="inferred from homology"/>
<keyword evidence="5 11" id="KW-0679">Respiratory chain</keyword>
<dbReference type="GO" id="GO:0046872">
    <property type="term" value="F:metal ion binding"/>
    <property type="evidence" value="ECO:0007669"/>
    <property type="project" value="UniProtKB-KW"/>
</dbReference>
<keyword evidence="8 9" id="KW-0408">Iron</keyword>
<dbReference type="AlphaFoldDB" id="A0A8H4RPI6"/>
<organism evidence="13 14">
    <name type="scientific">Cudoniella acicularis</name>
    <dbReference type="NCBI Taxonomy" id="354080"/>
    <lineage>
        <taxon>Eukaryota</taxon>
        <taxon>Fungi</taxon>
        <taxon>Dikarya</taxon>
        <taxon>Ascomycota</taxon>
        <taxon>Pezizomycotina</taxon>
        <taxon>Leotiomycetes</taxon>
        <taxon>Helotiales</taxon>
        <taxon>Tricladiaceae</taxon>
        <taxon>Cudoniella</taxon>
    </lineage>
</organism>
<keyword evidence="4 9" id="KW-0349">Heme</keyword>
<evidence type="ECO:0000256" key="1">
    <source>
        <dbReference type="ARBA" id="ARBA00004569"/>
    </source>
</evidence>
<dbReference type="EMBL" id="JAAMPI010000270">
    <property type="protein sequence ID" value="KAF4633323.1"/>
    <property type="molecule type" value="Genomic_DNA"/>
</dbReference>
<dbReference type="InterPro" id="IPR036909">
    <property type="entry name" value="Cyt_c-like_dom_sf"/>
</dbReference>
<evidence type="ECO:0000256" key="8">
    <source>
        <dbReference type="ARBA" id="ARBA00023004"/>
    </source>
</evidence>
<evidence type="ECO:0000313" key="13">
    <source>
        <dbReference type="EMBL" id="KAF4633323.1"/>
    </source>
</evidence>
<dbReference type="SUPFAM" id="SSF46626">
    <property type="entry name" value="Cytochrome c"/>
    <property type="match status" value="1"/>
</dbReference>
<comment type="subcellular location">
    <subcellularLocation>
        <location evidence="1">Mitochondrion intermembrane space</location>
    </subcellularLocation>
</comment>
<dbReference type="Gene3D" id="1.10.760.10">
    <property type="entry name" value="Cytochrome c-like domain"/>
    <property type="match status" value="1"/>
</dbReference>
<sequence>MPLAPGDATRGAKLYVEQCEHCHTLEKGGKHIFGPNLWSIFGQVSGQIPGSKPSQIYKDKAITWTPGTMFTYLADTKTPFPGSKKPYKGLPNEQDRNDIIAYLETQKDKPKWFGLF</sequence>
<keyword evidence="7 11" id="KW-0249">Electron transport</keyword>
<gene>
    <name evidence="13" type="ORF">G7Y89_g4791</name>
</gene>
<dbReference type="PROSITE" id="PS51007">
    <property type="entry name" value="CYTC"/>
    <property type="match status" value="1"/>
</dbReference>
<name>A0A8H4RPI6_9HELO</name>
<evidence type="ECO:0000256" key="7">
    <source>
        <dbReference type="ARBA" id="ARBA00022982"/>
    </source>
</evidence>
<dbReference type="InterPro" id="IPR002327">
    <property type="entry name" value="Cyt_c_1A/1B"/>
</dbReference>
<keyword evidence="6 9" id="KW-0479">Metal-binding</keyword>
<evidence type="ECO:0000256" key="10">
    <source>
        <dbReference type="RuleBase" id="RU004426"/>
    </source>
</evidence>
<evidence type="ECO:0000256" key="4">
    <source>
        <dbReference type="ARBA" id="ARBA00022617"/>
    </source>
</evidence>
<comment type="PTM">
    <text evidence="11">Binds 1 heme group per subunit.</text>
</comment>
<dbReference type="GO" id="GO:0009055">
    <property type="term" value="F:electron transfer activity"/>
    <property type="evidence" value="ECO:0007669"/>
    <property type="project" value="InterPro"/>
</dbReference>
<keyword evidence="11" id="KW-0496">Mitochondrion</keyword>
<feature type="domain" description="Cytochrome c" evidence="12">
    <location>
        <begin position="6"/>
        <end position="107"/>
    </location>
</feature>
<dbReference type="OrthoDB" id="449280at2759"/>
<dbReference type="Proteomes" id="UP000566819">
    <property type="component" value="Unassembled WGS sequence"/>
</dbReference>
<dbReference type="PRINTS" id="PR00604">
    <property type="entry name" value="CYTCHRMECIAB"/>
</dbReference>
<evidence type="ECO:0000256" key="6">
    <source>
        <dbReference type="ARBA" id="ARBA00022723"/>
    </source>
</evidence>
<comment type="function">
    <text evidence="11">Electron carrier protein. The oxidized form of the cytochrome c heme group can accept an electron from the heme group of the cytochrome c1 subunit of cytochrome reductase. Cytochrome c then transfers this electron to the cytochrome oxidase complex, the final protein carrier in the mitochondrial electron-transport chain.</text>
</comment>
<evidence type="ECO:0000256" key="2">
    <source>
        <dbReference type="ARBA" id="ARBA00006488"/>
    </source>
</evidence>
<evidence type="ECO:0000313" key="14">
    <source>
        <dbReference type="Proteomes" id="UP000566819"/>
    </source>
</evidence>
<protein>
    <recommendedName>
        <fullName evidence="12">Cytochrome c domain-containing protein</fullName>
    </recommendedName>
</protein>
<keyword evidence="14" id="KW-1185">Reference proteome</keyword>
<evidence type="ECO:0000256" key="11">
    <source>
        <dbReference type="RuleBase" id="RU004427"/>
    </source>
</evidence>